<feature type="compositionally biased region" description="Basic residues" evidence="1">
    <location>
        <begin position="63"/>
        <end position="72"/>
    </location>
</feature>
<dbReference type="EMBL" id="VFLP01000030">
    <property type="protein sequence ID" value="TRX93338.1"/>
    <property type="molecule type" value="Genomic_DNA"/>
</dbReference>
<feature type="compositionally biased region" description="Basic and acidic residues" evidence="1">
    <location>
        <begin position="120"/>
        <end position="132"/>
    </location>
</feature>
<gene>
    <name evidence="2" type="ORF">FHL15_005917</name>
</gene>
<protein>
    <submittedName>
        <fullName evidence="2">Uncharacterized protein</fullName>
    </submittedName>
</protein>
<accession>A0A553HZF4</accession>
<dbReference type="Proteomes" id="UP000319160">
    <property type="component" value="Unassembled WGS sequence"/>
</dbReference>
<organism evidence="2 3">
    <name type="scientific">Xylaria flabelliformis</name>
    <dbReference type="NCBI Taxonomy" id="2512241"/>
    <lineage>
        <taxon>Eukaryota</taxon>
        <taxon>Fungi</taxon>
        <taxon>Dikarya</taxon>
        <taxon>Ascomycota</taxon>
        <taxon>Pezizomycotina</taxon>
        <taxon>Sordariomycetes</taxon>
        <taxon>Xylariomycetidae</taxon>
        <taxon>Xylariales</taxon>
        <taxon>Xylariaceae</taxon>
        <taxon>Xylaria</taxon>
    </lineage>
</organism>
<sequence length="414" mass="46574">MRKQEIANATSKLSSAKRKASRSSSSYPLLDATAESDVPHPPPSSSKRPASTVEVEDETEHQHTRKRARTGSKAKTIEHGRVLGSGYSSDASRSVGRRPMIDELEVKDETEHKHVHKRTRTEGKATAIEHEQTSGSDYSSDASDGDKSFFIIEREFHEDDPLEVMRQQKLFEEMREATDRWEKRRDLQCEAYRRFRLQRLPSPASSDAEDDDFPLDSDADEFGCTPLMLGLDNDDPRVEEVFGLAYTQKLERRNLRKPSRRPIAQDCPTSPNSPHRIQHPPFLVDDQEQDLTLKIDENSSKTSSTIERPLLRKAITSPQGLRQLPAQLQEISGGCRRQLVRTTVNEPEVIQVNANTVEEGTNDVLVKLRPAFKASFGCLVGIKGNVKNCEQDLDVIANLQELCDFDGEKKIGGV</sequence>
<evidence type="ECO:0000313" key="3">
    <source>
        <dbReference type="Proteomes" id="UP000319160"/>
    </source>
</evidence>
<reference evidence="3" key="1">
    <citation type="submission" date="2019-06" db="EMBL/GenBank/DDBJ databases">
        <title>Draft genome sequence of the griseofulvin-producing fungus Xylaria cubensis strain G536.</title>
        <authorList>
            <person name="Mead M.E."/>
            <person name="Raja H.A."/>
            <person name="Steenwyk J.L."/>
            <person name="Knowles S.L."/>
            <person name="Oberlies N.H."/>
            <person name="Rokas A."/>
        </authorList>
    </citation>
    <scope>NUCLEOTIDE SEQUENCE [LARGE SCALE GENOMIC DNA]</scope>
    <source>
        <strain evidence="3">G536</strain>
    </source>
</reference>
<dbReference type="OrthoDB" id="4752512at2759"/>
<proteinExistence type="predicted"/>
<keyword evidence="3" id="KW-1185">Reference proteome</keyword>
<comment type="caution">
    <text evidence="2">The sequence shown here is derived from an EMBL/GenBank/DDBJ whole genome shotgun (WGS) entry which is preliminary data.</text>
</comment>
<name>A0A553HZF4_9PEZI</name>
<feature type="region of interest" description="Disordered" evidence="1">
    <location>
        <begin position="1"/>
        <end position="143"/>
    </location>
</feature>
<evidence type="ECO:0000313" key="2">
    <source>
        <dbReference type="EMBL" id="TRX93338.1"/>
    </source>
</evidence>
<dbReference type="AlphaFoldDB" id="A0A553HZF4"/>
<evidence type="ECO:0000256" key="1">
    <source>
        <dbReference type="SAM" id="MobiDB-lite"/>
    </source>
</evidence>
<feature type="region of interest" description="Disordered" evidence="1">
    <location>
        <begin position="253"/>
        <end position="278"/>
    </location>
</feature>